<feature type="chain" id="PRO_5047379450" evidence="3">
    <location>
        <begin position="18"/>
        <end position="362"/>
    </location>
</feature>
<keyword evidence="1" id="KW-0602">Photosynthesis</keyword>
<sequence length="362" mass="40295">MYIKRLLLLLFVYCCLAACSKGGNEQPVTPDPEPPVVNPPIEPADGGLDTLGKWTWLDDSKNAVSGNQVLFWNADTGYVVNTQFHPSAGLKATFDGGKTWLPDEGKFSVYSVTAWSKMYLKDGATAIVYARYIPGNIRALYEPYYLKMDFAANGAAGTNLLQFRYTNFIQDVQYMDTTRYILERGGALHMISTHVWNTYTFNLEDNASTVYFTDVEKGWVGTESGKLFATTDRGKTWNNQLTAPTGVVLFDVTFADKNNGWIVTNSNLIYRTVNGGTTWDKIQIPGPAATSTEVYYFSRNIVMVSNTHGFINVGNAIYETKDGGATWQRSGRTGKDTIEWLSYDKKNTVWAATSHGLLKLVL</sequence>
<proteinExistence type="predicted"/>
<gene>
    <name evidence="5" type="ORF">ABR189_10390</name>
</gene>
<dbReference type="InterPro" id="IPR028203">
    <property type="entry name" value="PSII_CF48-like_dom"/>
</dbReference>
<evidence type="ECO:0000256" key="1">
    <source>
        <dbReference type="ARBA" id="ARBA00022531"/>
    </source>
</evidence>
<dbReference type="SUPFAM" id="SSF110296">
    <property type="entry name" value="Oligoxyloglucan reducing end-specific cellobiohydrolase"/>
    <property type="match status" value="1"/>
</dbReference>
<organism evidence="5 6">
    <name type="scientific">Chitinophaga defluvii</name>
    <dbReference type="NCBI Taxonomy" id="3163343"/>
    <lineage>
        <taxon>Bacteria</taxon>
        <taxon>Pseudomonadati</taxon>
        <taxon>Bacteroidota</taxon>
        <taxon>Chitinophagia</taxon>
        <taxon>Chitinophagales</taxon>
        <taxon>Chitinophagaceae</taxon>
        <taxon>Chitinophaga</taxon>
    </lineage>
</organism>
<name>A0ABV2T566_9BACT</name>
<evidence type="ECO:0000259" key="4">
    <source>
        <dbReference type="Pfam" id="PF14870"/>
    </source>
</evidence>
<feature type="domain" description="Photosynthesis system II assembly factor Ycf48/Hcf136-like" evidence="4">
    <location>
        <begin position="191"/>
        <end position="284"/>
    </location>
</feature>
<dbReference type="Gene3D" id="2.130.10.10">
    <property type="entry name" value="YVTN repeat-like/Quinoprotein amine dehydrogenase"/>
    <property type="match status" value="1"/>
</dbReference>
<dbReference type="PANTHER" id="PTHR47199">
    <property type="entry name" value="PHOTOSYSTEM II STABILITY/ASSEMBLY FACTOR HCF136, CHLOROPLASTIC"/>
    <property type="match status" value="1"/>
</dbReference>
<keyword evidence="2" id="KW-0604">Photosystem II</keyword>
<evidence type="ECO:0000256" key="2">
    <source>
        <dbReference type="ARBA" id="ARBA00023276"/>
    </source>
</evidence>
<dbReference type="Pfam" id="PF14870">
    <property type="entry name" value="PSII_BNR"/>
    <property type="match status" value="1"/>
</dbReference>
<reference evidence="5 6" key="1">
    <citation type="submission" date="2024-06" db="EMBL/GenBank/DDBJ databases">
        <title>Chitinophaga defluvii sp. nov., isolated from municipal sewage.</title>
        <authorList>
            <person name="Zhang L."/>
        </authorList>
    </citation>
    <scope>NUCLEOTIDE SEQUENCE [LARGE SCALE GENOMIC DNA]</scope>
    <source>
        <strain evidence="5 6">H8</strain>
    </source>
</reference>
<protein>
    <submittedName>
        <fullName evidence="5">YCF48-related protein</fullName>
    </submittedName>
</protein>
<evidence type="ECO:0000256" key="3">
    <source>
        <dbReference type="SAM" id="SignalP"/>
    </source>
</evidence>
<keyword evidence="6" id="KW-1185">Reference proteome</keyword>
<evidence type="ECO:0000313" key="6">
    <source>
        <dbReference type="Proteomes" id="UP001549749"/>
    </source>
</evidence>
<dbReference type="RefSeq" id="WP_354660415.1">
    <property type="nucleotide sequence ID" value="NZ_JBEXAC010000001.1"/>
</dbReference>
<evidence type="ECO:0000313" key="5">
    <source>
        <dbReference type="EMBL" id="MET6997780.1"/>
    </source>
</evidence>
<feature type="signal peptide" evidence="3">
    <location>
        <begin position="1"/>
        <end position="17"/>
    </location>
</feature>
<dbReference type="InterPro" id="IPR015943">
    <property type="entry name" value="WD40/YVTN_repeat-like_dom_sf"/>
</dbReference>
<dbReference type="PANTHER" id="PTHR47199:SF2">
    <property type="entry name" value="PHOTOSYSTEM II STABILITY_ASSEMBLY FACTOR HCF136, CHLOROPLASTIC"/>
    <property type="match status" value="1"/>
</dbReference>
<keyword evidence="3" id="KW-0732">Signal</keyword>
<comment type="caution">
    <text evidence="5">The sequence shown here is derived from an EMBL/GenBank/DDBJ whole genome shotgun (WGS) entry which is preliminary data.</text>
</comment>
<dbReference type="Proteomes" id="UP001549749">
    <property type="component" value="Unassembled WGS sequence"/>
</dbReference>
<dbReference type="EMBL" id="JBEXAC010000001">
    <property type="protein sequence ID" value="MET6997780.1"/>
    <property type="molecule type" value="Genomic_DNA"/>
</dbReference>
<accession>A0ABV2T566</accession>